<feature type="transmembrane region" description="Helical" evidence="1">
    <location>
        <begin position="146"/>
        <end position="166"/>
    </location>
</feature>
<proteinExistence type="predicted"/>
<dbReference type="EMBL" id="FOJI01000004">
    <property type="protein sequence ID" value="SEW10562.1"/>
    <property type="molecule type" value="Genomic_DNA"/>
</dbReference>
<dbReference type="AlphaFoldDB" id="A0A1I0P8M9"/>
<keyword evidence="1" id="KW-0812">Transmembrane</keyword>
<keyword evidence="1" id="KW-0472">Membrane</keyword>
<dbReference type="Proteomes" id="UP000199701">
    <property type="component" value="Unassembled WGS sequence"/>
</dbReference>
<feature type="transmembrane region" description="Helical" evidence="1">
    <location>
        <begin position="186"/>
        <end position="208"/>
    </location>
</feature>
<accession>A0A1I0P8M9</accession>
<dbReference type="InterPro" id="IPR025699">
    <property type="entry name" value="ABC2_memb-like"/>
</dbReference>
<keyword evidence="1" id="KW-1133">Transmembrane helix</keyword>
<protein>
    <submittedName>
        <fullName evidence="2">ABC-2 family transporter protein</fullName>
    </submittedName>
</protein>
<evidence type="ECO:0000313" key="2">
    <source>
        <dbReference type="EMBL" id="SEW10562.1"/>
    </source>
</evidence>
<evidence type="ECO:0000313" key="3">
    <source>
        <dbReference type="Proteomes" id="UP000199701"/>
    </source>
</evidence>
<dbReference type="STRING" id="99656.SAMN05421659_104245"/>
<sequence>MIEALIYKDIKLLFKDNTLLLVGQFLLVLIIISANLGIAGYSLLSVGICWTFLMNVSSKEKAAKGNILLLSTPYRKQQLIMAKYLTAYLLYISTTLFYFAMSEIFRMIHVELFPQISCDVFFITLLSVSLFVGITLPMYLKLDDSIIKIVSSIMILGTFIIGYVVLKQLSAQAILELMNWTNKYLGLLSISISILAVIVSYIISFTLMSKTEY</sequence>
<dbReference type="Pfam" id="PF13346">
    <property type="entry name" value="ABC2_membrane_5"/>
    <property type="match status" value="1"/>
</dbReference>
<organism evidence="2 3">
    <name type="scientific">[Clostridium] fimetarium</name>
    <dbReference type="NCBI Taxonomy" id="99656"/>
    <lineage>
        <taxon>Bacteria</taxon>
        <taxon>Bacillati</taxon>
        <taxon>Bacillota</taxon>
        <taxon>Clostridia</taxon>
        <taxon>Lachnospirales</taxon>
        <taxon>Lachnospiraceae</taxon>
    </lineage>
</organism>
<reference evidence="2 3" key="1">
    <citation type="submission" date="2016-10" db="EMBL/GenBank/DDBJ databases">
        <authorList>
            <person name="de Groot N.N."/>
        </authorList>
    </citation>
    <scope>NUCLEOTIDE SEQUENCE [LARGE SCALE GENOMIC DNA]</scope>
    <source>
        <strain evidence="2 3">DSM 9179</strain>
    </source>
</reference>
<keyword evidence="3" id="KW-1185">Reference proteome</keyword>
<feature type="transmembrane region" description="Helical" evidence="1">
    <location>
        <begin position="12"/>
        <end position="32"/>
    </location>
</feature>
<feature type="transmembrane region" description="Helical" evidence="1">
    <location>
        <begin position="79"/>
        <end position="100"/>
    </location>
</feature>
<gene>
    <name evidence="2" type="ORF">SAMN05421659_104245</name>
</gene>
<evidence type="ECO:0000256" key="1">
    <source>
        <dbReference type="SAM" id="Phobius"/>
    </source>
</evidence>
<feature type="transmembrane region" description="Helical" evidence="1">
    <location>
        <begin position="120"/>
        <end position="139"/>
    </location>
</feature>
<dbReference type="RefSeq" id="WP_170841332.1">
    <property type="nucleotide sequence ID" value="NZ_FOJI01000004.1"/>
</dbReference>
<name>A0A1I0P8M9_9FIRM</name>